<dbReference type="EMBL" id="CM039427">
    <property type="protein sequence ID" value="KAI4354738.1"/>
    <property type="molecule type" value="Genomic_DNA"/>
</dbReference>
<proteinExistence type="predicted"/>
<evidence type="ECO:0000313" key="1">
    <source>
        <dbReference type="EMBL" id="KAI4354738.1"/>
    </source>
</evidence>
<protein>
    <submittedName>
        <fullName evidence="1">Uncharacterized protein</fullName>
    </submittedName>
</protein>
<name>A0ACB9Q1X9_BAUVA</name>
<comment type="caution">
    <text evidence="1">The sequence shown here is derived from an EMBL/GenBank/DDBJ whole genome shotgun (WGS) entry which is preliminary data.</text>
</comment>
<accession>A0ACB9Q1X9</accession>
<dbReference type="Proteomes" id="UP000828941">
    <property type="component" value="Chromosome 2"/>
</dbReference>
<organism evidence="1 2">
    <name type="scientific">Bauhinia variegata</name>
    <name type="common">Purple orchid tree</name>
    <name type="synonym">Phanera variegata</name>
    <dbReference type="NCBI Taxonomy" id="167791"/>
    <lineage>
        <taxon>Eukaryota</taxon>
        <taxon>Viridiplantae</taxon>
        <taxon>Streptophyta</taxon>
        <taxon>Embryophyta</taxon>
        <taxon>Tracheophyta</taxon>
        <taxon>Spermatophyta</taxon>
        <taxon>Magnoliopsida</taxon>
        <taxon>eudicotyledons</taxon>
        <taxon>Gunneridae</taxon>
        <taxon>Pentapetalae</taxon>
        <taxon>rosids</taxon>
        <taxon>fabids</taxon>
        <taxon>Fabales</taxon>
        <taxon>Fabaceae</taxon>
        <taxon>Cercidoideae</taxon>
        <taxon>Cercideae</taxon>
        <taxon>Bauhiniinae</taxon>
        <taxon>Bauhinia</taxon>
    </lineage>
</organism>
<sequence length="488" mass="55317">MDDVVEGRTFNTGLVIVATLLIAKLICSFLIPKSTKRVPPVVKTWPFIGGMVRFLKGPIVMLREEYPKLGSVFTLKLFHKNVTFLIGPEVSAHFFKAPENELSQQEVYQFNVPTFGPSVVFDVDYSVRQEQFRFFTEALRVNKLKGYVEQMVTEAEDYFSKWGSSGEVDLKQELEHLIILTASRCLLGREVREKLLDDVSALFHELDNGMQPISVLFPYLPIPAHRRRDQARKKLAKIFADIIGSRKSSGNSENDMLQCFIDSKYKDGRATTDEEVTGLLIAALFAGQHTSSITSAWTGAHLLCNDKYLSAVLEEQKKLMEKHGDRIDHDVLAEMDVLYRCIKEALRLHPPLIMLLRSANSDFSVSTREGQEFDIPKGHIVATSPAFANRLGFIYKDPERYDPDRFSAGREEDKVAGAFSYISFGGGRHGCLGEPFAYLQIKAIWSHLLRNFEMELVSPFPETDWNAMVVGVKGKVMVRYKRRDLSVN</sequence>
<reference evidence="1 2" key="1">
    <citation type="journal article" date="2022" name="DNA Res.">
        <title>Chromosomal-level genome assembly of the orchid tree Bauhinia variegata (Leguminosae; Cercidoideae) supports the allotetraploid origin hypothesis of Bauhinia.</title>
        <authorList>
            <person name="Zhong Y."/>
            <person name="Chen Y."/>
            <person name="Zheng D."/>
            <person name="Pang J."/>
            <person name="Liu Y."/>
            <person name="Luo S."/>
            <person name="Meng S."/>
            <person name="Qian L."/>
            <person name="Wei D."/>
            <person name="Dai S."/>
            <person name="Zhou R."/>
        </authorList>
    </citation>
    <scope>NUCLEOTIDE SEQUENCE [LARGE SCALE GENOMIC DNA]</scope>
    <source>
        <strain evidence="1">BV-YZ2020</strain>
    </source>
</reference>
<gene>
    <name evidence="1" type="ORF">L6164_003583</name>
</gene>
<keyword evidence="2" id="KW-1185">Reference proteome</keyword>
<evidence type="ECO:0000313" key="2">
    <source>
        <dbReference type="Proteomes" id="UP000828941"/>
    </source>
</evidence>